<dbReference type="UniPathway" id="UPA00326"/>
<comment type="similarity">
    <text evidence="1 10">Belongs to the ribonucleoside diphosphate reductase large chain family.</text>
</comment>
<dbReference type="NCBIfam" id="TIGR02506">
    <property type="entry name" value="NrdE_NrdA"/>
    <property type="match status" value="1"/>
</dbReference>
<dbReference type="GO" id="GO:0009263">
    <property type="term" value="P:deoxyribonucleotide biosynthetic process"/>
    <property type="evidence" value="ECO:0007669"/>
    <property type="project" value="UniProtKB-KW"/>
</dbReference>
<dbReference type="PROSITE" id="PS00089">
    <property type="entry name" value="RIBORED_LARGE"/>
    <property type="match status" value="1"/>
</dbReference>
<dbReference type="NCBIfam" id="NF005544">
    <property type="entry name" value="PRK07207.1"/>
    <property type="match status" value="1"/>
</dbReference>
<dbReference type="InterPro" id="IPR039718">
    <property type="entry name" value="Rrm1"/>
</dbReference>
<evidence type="ECO:0000313" key="13">
    <source>
        <dbReference type="Proteomes" id="UP000176282"/>
    </source>
</evidence>
<dbReference type="InterPro" id="IPR000788">
    <property type="entry name" value="RNR_lg_C"/>
</dbReference>
<evidence type="ECO:0000256" key="3">
    <source>
        <dbReference type="ARBA" id="ARBA00022741"/>
    </source>
</evidence>
<keyword evidence="2" id="KW-0021">Allosteric enzyme</keyword>
<dbReference type="FunFam" id="3.20.70.20:FF:000009">
    <property type="entry name" value="Ribonucleoside-diphosphate reductase"/>
    <property type="match status" value="1"/>
</dbReference>
<proteinExistence type="inferred from homology"/>
<evidence type="ECO:0000256" key="7">
    <source>
        <dbReference type="ARBA" id="ARBA00024942"/>
    </source>
</evidence>
<gene>
    <name evidence="12" type="ORF">A3J66_02035</name>
</gene>
<dbReference type="GO" id="GO:0004748">
    <property type="term" value="F:ribonucleoside-diphosphate reductase activity, thioredoxin disulfide as acceptor"/>
    <property type="evidence" value="ECO:0007669"/>
    <property type="project" value="UniProtKB-EC"/>
</dbReference>
<evidence type="ECO:0000256" key="2">
    <source>
        <dbReference type="ARBA" id="ARBA00022533"/>
    </source>
</evidence>
<dbReference type="GO" id="GO:0005971">
    <property type="term" value="C:ribonucleoside-diphosphate reductase complex"/>
    <property type="evidence" value="ECO:0007669"/>
    <property type="project" value="TreeGrafter"/>
</dbReference>
<evidence type="ECO:0000256" key="10">
    <source>
        <dbReference type="RuleBase" id="RU003410"/>
    </source>
</evidence>
<dbReference type="InterPro" id="IPR013346">
    <property type="entry name" value="NrdE_NrdA_C"/>
</dbReference>
<sequence>MKIETPLIIIKKRNGSLVPFEAGKIKIALEKAFVSTRGGFDEALSESLTREIVALAESQFADKNPGVEDIQNFVENVLMEAGYFDVAKHYIIYRYEHTKIREEKKQEVVKKIETGGLYVMKRSGTKELFSIEKLRRSIELYTKGYEEVINVDTILNQCRQEIYEDIDTREISRSIVMVLRSFIEHDPAYSYAASRAVLYPLYKDIIGSQNFDASRLHEQLKAAFPRMIQKAVGFGKLDPRVLTFDLEVLASTLDFSRDNLHPYLSTQTLVDRYFLQSPETEEVLETPQFFWMRVAMGLAVMEPKRMERAQEFYEVISTLRYVPSTPTLFHSATNHPQMSSCYLTTVDDSLDHIFKCVSDNAQLSKWSGGIGNDWTNLRGTGAFIKGTGVPSQGTIPFLKIASDTTAAINRSGRRRGATCAYLETWHWDIEDFLELRKNTGDERRRTHDMNTANWIPDLFFKRIREDGEWSLFSPDETSDLHHLYGAAFEKRYEEYERRGKRGEMKLYRVLKARDLWKKMITMLFETGHPWITFKDPSNLRSPQDHVGVVHSSNLCTEITLNTSFEETAVCNLGSVNLARHVTAGKLDETLLAHTVAVAMRMLDNVIDLNFYPTKEARTSNLKHRPVGLGIMGLHDALYQLHINFDSDAAVDFSDTSMELLAYYAVKTSSDLARERGAYESYRGSKWDRGIFPIDTLDLLEKERGIKIDVPRTAKKDWTSVREAVKQYGMRNSNCMAIAPTATISNIAGCIPTIEPIYKNIYVKANQAGDFTIVNPYLVAELKKRNLWDAEMLGKLKYQDGSIANIPEVPQDLKDRFKEVFEIDGRWLIKGAAYRGKWIDQSQSLNIFYSGHSGKELSDIYMYAWEMGLKTTYYLRSMGASQVEKSTVNASVYGDTHKRSNFSTARVESGVVPQEVPTAMPSANAEPVMATSVAEPKMCKINDPDCEACQ</sequence>
<evidence type="ECO:0000313" key="12">
    <source>
        <dbReference type="EMBL" id="OGH68815.1"/>
    </source>
</evidence>
<keyword evidence="3 9" id="KW-0547">Nucleotide-binding</keyword>
<dbReference type="EMBL" id="MFQB01000006">
    <property type="protein sequence ID" value="OGH68815.1"/>
    <property type="molecule type" value="Genomic_DNA"/>
</dbReference>
<protein>
    <recommendedName>
        <fullName evidence="10">Ribonucleoside-diphosphate reductase</fullName>
        <ecNumber evidence="10">1.17.4.1</ecNumber>
    </recommendedName>
</protein>
<dbReference type="Proteomes" id="UP000176282">
    <property type="component" value="Unassembled WGS sequence"/>
</dbReference>
<dbReference type="PANTHER" id="PTHR11573:SF6">
    <property type="entry name" value="RIBONUCLEOSIDE-DIPHOSPHATE REDUCTASE LARGE SUBUNIT"/>
    <property type="match status" value="1"/>
</dbReference>
<dbReference type="EC" id="1.17.4.1" evidence="10"/>
<evidence type="ECO:0000256" key="5">
    <source>
        <dbReference type="ARBA" id="ARBA00023002"/>
    </source>
</evidence>
<comment type="function">
    <text evidence="7 10">Provides the precursors necessary for DNA synthesis. Catalyzes the biosynthesis of deoxyribonucleotides from the corresponding ribonucleotides.</text>
</comment>
<accession>A0A1F6MB23</accession>
<evidence type="ECO:0000259" key="11">
    <source>
        <dbReference type="PROSITE" id="PS51161"/>
    </source>
</evidence>
<keyword evidence="5 10" id="KW-0560">Oxidoreductase</keyword>
<dbReference type="AlphaFoldDB" id="A0A1F6MB23"/>
<feature type="domain" description="ATP-cone" evidence="11">
    <location>
        <begin position="8"/>
        <end position="101"/>
    </location>
</feature>
<dbReference type="CDD" id="cd01679">
    <property type="entry name" value="RNR_I"/>
    <property type="match status" value="1"/>
</dbReference>
<dbReference type="PROSITE" id="PS51161">
    <property type="entry name" value="ATP_CONE"/>
    <property type="match status" value="2"/>
</dbReference>
<keyword evidence="6 10" id="KW-0215">Deoxyribonucleotide synthesis</keyword>
<dbReference type="Pfam" id="PF03477">
    <property type="entry name" value="ATP-cone"/>
    <property type="match status" value="2"/>
</dbReference>
<dbReference type="PANTHER" id="PTHR11573">
    <property type="entry name" value="RIBONUCLEOSIDE-DIPHOSPHATE REDUCTASE LARGE CHAIN"/>
    <property type="match status" value="1"/>
</dbReference>
<evidence type="ECO:0000256" key="8">
    <source>
        <dbReference type="ARBA" id="ARBA00047754"/>
    </source>
</evidence>
<feature type="domain" description="ATP-cone" evidence="11">
    <location>
        <begin position="117"/>
        <end position="207"/>
    </location>
</feature>
<comment type="caution">
    <text evidence="12">The sequence shown here is derived from an EMBL/GenBank/DDBJ whole genome shotgun (WGS) entry which is preliminary data.</text>
</comment>
<name>A0A1F6MB23_9BACT</name>
<dbReference type="STRING" id="1798680.A3J66_02035"/>
<dbReference type="Pfam" id="PF00317">
    <property type="entry name" value="Ribonuc_red_lgN"/>
    <property type="match status" value="1"/>
</dbReference>
<dbReference type="SUPFAM" id="SSF48168">
    <property type="entry name" value="R1 subunit of ribonucleotide reductase, N-terminal domain"/>
    <property type="match status" value="1"/>
</dbReference>
<dbReference type="InterPro" id="IPR013509">
    <property type="entry name" value="RNR_lsu_N"/>
</dbReference>
<evidence type="ECO:0000256" key="1">
    <source>
        <dbReference type="ARBA" id="ARBA00010406"/>
    </source>
</evidence>
<evidence type="ECO:0000256" key="6">
    <source>
        <dbReference type="ARBA" id="ARBA00023116"/>
    </source>
</evidence>
<evidence type="ECO:0000256" key="4">
    <source>
        <dbReference type="ARBA" id="ARBA00022840"/>
    </source>
</evidence>
<organism evidence="12 13">
    <name type="scientific">Candidatus Magasanikbacteria bacterium RIFCSPHIGHO2_02_FULL_47_14</name>
    <dbReference type="NCBI Taxonomy" id="1798680"/>
    <lineage>
        <taxon>Bacteria</taxon>
        <taxon>Candidatus Magasanikiibacteriota</taxon>
    </lineage>
</organism>
<dbReference type="GO" id="GO:0005524">
    <property type="term" value="F:ATP binding"/>
    <property type="evidence" value="ECO:0007669"/>
    <property type="project" value="UniProtKB-UniRule"/>
</dbReference>
<dbReference type="Pfam" id="PF02867">
    <property type="entry name" value="Ribonuc_red_lgC"/>
    <property type="match status" value="1"/>
</dbReference>
<dbReference type="InterPro" id="IPR008926">
    <property type="entry name" value="RNR_R1-su_N"/>
</dbReference>
<reference evidence="12 13" key="1">
    <citation type="journal article" date="2016" name="Nat. Commun.">
        <title>Thousands of microbial genomes shed light on interconnected biogeochemical processes in an aquifer system.</title>
        <authorList>
            <person name="Anantharaman K."/>
            <person name="Brown C.T."/>
            <person name="Hug L.A."/>
            <person name="Sharon I."/>
            <person name="Castelle C.J."/>
            <person name="Probst A.J."/>
            <person name="Thomas B.C."/>
            <person name="Singh A."/>
            <person name="Wilkins M.J."/>
            <person name="Karaoz U."/>
            <person name="Brodie E.L."/>
            <person name="Williams K.H."/>
            <person name="Hubbard S.S."/>
            <person name="Banfield J.F."/>
        </authorList>
    </citation>
    <scope>NUCLEOTIDE SEQUENCE [LARGE SCALE GENOMIC DNA]</scope>
</reference>
<keyword evidence="4 9" id="KW-0067">ATP-binding</keyword>
<dbReference type="PRINTS" id="PR01183">
    <property type="entry name" value="RIBORDTASEM1"/>
</dbReference>
<evidence type="ECO:0000256" key="9">
    <source>
        <dbReference type="PROSITE-ProRule" id="PRU00492"/>
    </source>
</evidence>
<dbReference type="Gene3D" id="3.20.70.20">
    <property type="match status" value="1"/>
</dbReference>
<dbReference type="InterPro" id="IPR005144">
    <property type="entry name" value="ATP-cone_dom"/>
</dbReference>
<comment type="catalytic activity">
    <reaction evidence="8 10">
        <text>a 2'-deoxyribonucleoside 5'-diphosphate + [thioredoxin]-disulfide + H2O = a ribonucleoside 5'-diphosphate + [thioredoxin]-dithiol</text>
        <dbReference type="Rhea" id="RHEA:23252"/>
        <dbReference type="Rhea" id="RHEA-COMP:10698"/>
        <dbReference type="Rhea" id="RHEA-COMP:10700"/>
        <dbReference type="ChEBI" id="CHEBI:15377"/>
        <dbReference type="ChEBI" id="CHEBI:29950"/>
        <dbReference type="ChEBI" id="CHEBI:50058"/>
        <dbReference type="ChEBI" id="CHEBI:57930"/>
        <dbReference type="ChEBI" id="CHEBI:73316"/>
        <dbReference type="EC" id="1.17.4.1"/>
    </reaction>
</comment>
<dbReference type="SUPFAM" id="SSF51998">
    <property type="entry name" value="PFL-like glycyl radical enzymes"/>
    <property type="match status" value="1"/>
</dbReference>